<evidence type="ECO:0000256" key="4">
    <source>
        <dbReference type="ARBA" id="ARBA00022692"/>
    </source>
</evidence>
<dbReference type="Pfam" id="PF09594">
    <property type="entry name" value="GT87"/>
    <property type="match status" value="1"/>
</dbReference>
<feature type="transmembrane region" description="Helical" evidence="8">
    <location>
        <begin position="133"/>
        <end position="164"/>
    </location>
</feature>
<comment type="subcellular location">
    <subcellularLocation>
        <location evidence="1">Cell membrane</location>
        <topology evidence="1">Multi-pass membrane protein</topology>
    </subcellularLocation>
</comment>
<comment type="similarity">
    <text evidence="7">Belongs to the glycosyltransferase 87 family.</text>
</comment>
<evidence type="ECO:0000256" key="1">
    <source>
        <dbReference type="ARBA" id="ARBA00004651"/>
    </source>
</evidence>
<accession>A0A1F7Y281</accession>
<keyword evidence="5 8" id="KW-1133">Transmembrane helix</keyword>
<evidence type="ECO:0000313" key="9">
    <source>
        <dbReference type="EMBL" id="OGM21280.1"/>
    </source>
</evidence>
<proteinExistence type="inferred from homology"/>
<dbReference type="Proteomes" id="UP000176741">
    <property type="component" value="Unassembled WGS sequence"/>
</dbReference>
<feature type="transmembrane region" description="Helical" evidence="8">
    <location>
        <begin position="170"/>
        <end position="195"/>
    </location>
</feature>
<evidence type="ECO:0000256" key="8">
    <source>
        <dbReference type="SAM" id="Phobius"/>
    </source>
</evidence>
<evidence type="ECO:0000256" key="6">
    <source>
        <dbReference type="ARBA" id="ARBA00023136"/>
    </source>
</evidence>
<feature type="transmembrane region" description="Helical" evidence="8">
    <location>
        <begin position="361"/>
        <end position="379"/>
    </location>
</feature>
<name>A0A1F7Y281_9BACT</name>
<feature type="transmembrane region" description="Helical" evidence="8">
    <location>
        <begin position="102"/>
        <end position="121"/>
    </location>
</feature>
<reference evidence="9 10" key="1">
    <citation type="journal article" date="2016" name="Nat. Commun.">
        <title>Thousands of microbial genomes shed light on interconnected biogeochemical processes in an aquifer system.</title>
        <authorList>
            <person name="Anantharaman K."/>
            <person name="Brown C.T."/>
            <person name="Hug L.A."/>
            <person name="Sharon I."/>
            <person name="Castelle C.J."/>
            <person name="Probst A.J."/>
            <person name="Thomas B.C."/>
            <person name="Singh A."/>
            <person name="Wilkins M.J."/>
            <person name="Karaoz U."/>
            <person name="Brodie E.L."/>
            <person name="Williams K.H."/>
            <person name="Hubbard S.S."/>
            <person name="Banfield J.F."/>
        </authorList>
    </citation>
    <scope>NUCLEOTIDE SEQUENCE [LARGE SCALE GENOMIC DNA]</scope>
</reference>
<evidence type="ECO:0000313" key="10">
    <source>
        <dbReference type="Proteomes" id="UP000176741"/>
    </source>
</evidence>
<keyword evidence="6 8" id="KW-0472">Membrane</keyword>
<feature type="transmembrane region" description="Helical" evidence="8">
    <location>
        <begin position="6"/>
        <end position="24"/>
    </location>
</feature>
<dbReference type="GO" id="GO:0005886">
    <property type="term" value="C:plasma membrane"/>
    <property type="evidence" value="ECO:0007669"/>
    <property type="project" value="UniProtKB-SubCell"/>
</dbReference>
<feature type="transmembrane region" description="Helical" evidence="8">
    <location>
        <begin position="298"/>
        <end position="327"/>
    </location>
</feature>
<keyword evidence="4 8" id="KW-0812">Transmembrane</keyword>
<gene>
    <name evidence="9" type="ORF">A2771_03360</name>
</gene>
<evidence type="ECO:0000256" key="2">
    <source>
        <dbReference type="ARBA" id="ARBA00022475"/>
    </source>
</evidence>
<keyword evidence="2" id="KW-1003">Cell membrane</keyword>
<evidence type="ECO:0000256" key="7">
    <source>
        <dbReference type="ARBA" id="ARBA00024033"/>
    </source>
</evidence>
<feature type="transmembrane region" description="Helical" evidence="8">
    <location>
        <begin position="76"/>
        <end position="96"/>
    </location>
</feature>
<dbReference type="EMBL" id="MGGD01000015">
    <property type="protein sequence ID" value="OGM21280.1"/>
    <property type="molecule type" value="Genomic_DNA"/>
</dbReference>
<evidence type="ECO:0008006" key="11">
    <source>
        <dbReference type="Google" id="ProtNLM"/>
    </source>
</evidence>
<protein>
    <recommendedName>
        <fullName evidence="11">DUF2029 domain-containing protein</fullName>
    </recommendedName>
</protein>
<feature type="transmembrane region" description="Helical" evidence="8">
    <location>
        <begin position="268"/>
        <end position="286"/>
    </location>
</feature>
<comment type="caution">
    <text evidence="9">The sequence shown here is derived from an EMBL/GenBank/DDBJ whole genome shotgun (WGS) entry which is preliminary data.</text>
</comment>
<evidence type="ECO:0000256" key="5">
    <source>
        <dbReference type="ARBA" id="ARBA00022989"/>
    </source>
</evidence>
<dbReference type="InterPro" id="IPR018584">
    <property type="entry name" value="GT87"/>
</dbReference>
<feature type="transmembrane region" description="Helical" evidence="8">
    <location>
        <begin position="202"/>
        <end position="227"/>
    </location>
</feature>
<dbReference type="AlphaFoldDB" id="A0A1F7Y281"/>
<dbReference type="GO" id="GO:0016758">
    <property type="term" value="F:hexosyltransferase activity"/>
    <property type="evidence" value="ECO:0007669"/>
    <property type="project" value="InterPro"/>
</dbReference>
<feature type="transmembrane region" description="Helical" evidence="8">
    <location>
        <begin position="233"/>
        <end position="256"/>
    </location>
</feature>
<evidence type="ECO:0000256" key="3">
    <source>
        <dbReference type="ARBA" id="ARBA00022679"/>
    </source>
</evidence>
<organism evidence="9 10">
    <name type="scientific">Candidatus Woesebacteria bacterium RIFCSPHIGHO2_01_FULL_38_26b</name>
    <dbReference type="NCBI Taxonomy" id="1802491"/>
    <lineage>
        <taxon>Bacteria</taxon>
        <taxon>Candidatus Woeseibacteriota</taxon>
    </lineage>
</organism>
<sequence>MQLIFKIIVFCLFVTLFISVIFISNKDIILGSDFLNHFVAAEIIRRGEGSRIYDIEYNYKVQAEILERNDLRNKNVFRPLPTIAILFLPLTLFPVIDAFKIYTLLNLILLGVLTFLGYKTFGNIKRNKPLFSFVPWLFYPGLITLQMGQTSLILTLILFSVYILMRKKKWLLAGLAAALIVLKTQYIIILPFLLLLSKNKKLFLLGVSLSFLCLLVLNIAVLGVGPFTRYPNFLLATETSIFGSDTGLSYTFYSFLRDSYLTRSLDKFPLIFINFSAYALVFYIFLKQKVNILFEDGFSLAVLVMIFFSLHSLSFDLTMLLIPLFILLNRVAKTDSFKINQDTLFVAVLFFLPWLNYFKNYIYVELILAIVGIYFFSNIRQHSLNPKKPI</sequence>
<keyword evidence="3" id="KW-0808">Transferase</keyword>